<evidence type="ECO:0000313" key="2">
    <source>
        <dbReference type="Proteomes" id="UP000254343"/>
    </source>
</evidence>
<name>A0A380WBH8_AFIFE</name>
<proteinExistence type="predicted"/>
<gene>
    <name evidence="1" type="ORF">NCTC12722_02980</name>
</gene>
<accession>A0A380WBH8</accession>
<dbReference type="EMBL" id="UIGB01000001">
    <property type="protein sequence ID" value="SUU85763.1"/>
    <property type="molecule type" value="Genomic_DNA"/>
</dbReference>
<organism evidence="1 2">
    <name type="scientific">Afipia felis</name>
    <name type="common">Cat scratch disease bacillus</name>
    <dbReference type="NCBI Taxonomy" id="1035"/>
    <lineage>
        <taxon>Bacteria</taxon>
        <taxon>Pseudomonadati</taxon>
        <taxon>Pseudomonadota</taxon>
        <taxon>Alphaproteobacteria</taxon>
        <taxon>Hyphomicrobiales</taxon>
        <taxon>Nitrobacteraceae</taxon>
        <taxon>Afipia</taxon>
    </lineage>
</organism>
<dbReference type="AlphaFoldDB" id="A0A380WBH8"/>
<sequence>MKIYLMVLMISALFTAIRFTAVQDKNPNSLPQ</sequence>
<dbReference type="Proteomes" id="UP000254343">
    <property type="component" value="Unassembled WGS sequence"/>
</dbReference>
<reference evidence="1 2" key="1">
    <citation type="submission" date="2018-06" db="EMBL/GenBank/DDBJ databases">
        <authorList>
            <consortium name="Pathogen Informatics"/>
            <person name="Doyle S."/>
        </authorList>
    </citation>
    <scope>NUCLEOTIDE SEQUENCE [LARGE SCALE GENOMIC DNA]</scope>
    <source>
        <strain evidence="1 2">NCTC12722</strain>
    </source>
</reference>
<protein>
    <submittedName>
        <fullName evidence="1">Uncharacterized protein</fullName>
    </submittedName>
</protein>
<evidence type="ECO:0000313" key="1">
    <source>
        <dbReference type="EMBL" id="SUU85763.1"/>
    </source>
</evidence>